<sequence length="35" mass="4115">MERLFHSLKTEWVPSTRYMAAAEAHRDISDYLMAS</sequence>
<evidence type="ECO:0008006" key="3">
    <source>
        <dbReference type="Google" id="ProtNLM"/>
    </source>
</evidence>
<dbReference type="EMBL" id="PQGA01000009">
    <property type="protein sequence ID" value="POR50180.1"/>
    <property type="molecule type" value="Genomic_DNA"/>
</dbReference>
<protein>
    <recommendedName>
        <fullName evidence="3">Integrase-like protein</fullName>
    </recommendedName>
</protein>
<dbReference type="AlphaFoldDB" id="A0A2S4M658"/>
<keyword evidence="2" id="KW-1185">Reference proteome</keyword>
<evidence type="ECO:0000313" key="1">
    <source>
        <dbReference type="EMBL" id="POR50180.1"/>
    </source>
</evidence>
<evidence type="ECO:0000313" key="2">
    <source>
        <dbReference type="Proteomes" id="UP000237381"/>
    </source>
</evidence>
<dbReference type="Proteomes" id="UP000237381">
    <property type="component" value="Unassembled WGS sequence"/>
</dbReference>
<reference evidence="1 2" key="1">
    <citation type="submission" date="2018-01" db="EMBL/GenBank/DDBJ databases">
        <title>Genomic Encyclopedia of Type Strains, Phase III (KMG-III): the genomes of soil and plant-associated and newly described type strains.</title>
        <authorList>
            <person name="Whitman W."/>
        </authorList>
    </citation>
    <scope>NUCLEOTIDE SEQUENCE [LARGE SCALE GENOMIC DNA]</scope>
    <source>
        <strain evidence="1 2">JCM 18070</strain>
    </source>
</reference>
<accession>A0A2S4M658</accession>
<gene>
    <name evidence="1" type="ORF">B0G62_10988</name>
</gene>
<name>A0A2S4M658_9BURK</name>
<proteinExistence type="predicted"/>
<organism evidence="1 2">
    <name type="scientific">Paraburkholderia eburnea</name>
    <dbReference type="NCBI Taxonomy" id="1189126"/>
    <lineage>
        <taxon>Bacteria</taxon>
        <taxon>Pseudomonadati</taxon>
        <taxon>Pseudomonadota</taxon>
        <taxon>Betaproteobacteria</taxon>
        <taxon>Burkholderiales</taxon>
        <taxon>Burkholderiaceae</taxon>
        <taxon>Paraburkholderia</taxon>
    </lineage>
</organism>
<comment type="caution">
    <text evidence="1">The sequence shown here is derived from an EMBL/GenBank/DDBJ whole genome shotgun (WGS) entry which is preliminary data.</text>
</comment>